<reference evidence="8" key="1">
    <citation type="submission" date="2015-04" db="UniProtKB">
        <authorList>
            <consortium name="EnsemblPlants"/>
        </authorList>
    </citation>
    <scope>IDENTIFICATION</scope>
</reference>
<dbReference type="HOGENOM" id="CLU_059252_6_0_1"/>
<dbReference type="GO" id="GO:0006511">
    <property type="term" value="P:ubiquitin-dependent protein catabolic process"/>
    <property type="evidence" value="ECO:0007669"/>
    <property type="project" value="InterPro"/>
</dbReference>
<keyword evidence="9" id="KW-1185">Reference proteome</keyword>
<feature type="domain" description="SKP1 component POZ" evidence="7">
    <location>
        <begin position="16"/>
        <end position="78"/>
    </location>
</feature>
<dbReference type="EnsemblPlants" id="OGLUM07G10810.1">
    <property type="protein sequence ID" value="OGLUM07G10810.1"/>
    <property type="gene ID" value="OGLUM07G10810"/>
</dbReference>
<evidence type="ECO:0000256" key="5">
    <source>
        <dbReference type="SAM" id="MobiDB-lite"/>
    </source>
</evidence>
<evidence type="ECO:0000256" key="1">
    <source>
        <dbReference type="ARBA" id="ARBA00004906"/>
    </source>
</evidence>
<dbReference type="SUPFAM" id="SSF81382">
    <property type="entry name" value="Skp1 dimerisation domain-like"/>
    <property type="match status" value="1"/>
</dbReference>
<sequence length="193" mass="21346">MEADKSGEGEKSGSKTISFRCSDGQAFHMPVTAAMLSTAIRKMFDKYPSIDHGGVIELPHQISSGIFPKVKEYCTKHAKVDDKGNPTVSTNTGAAAAAAAASSSSTDDEEEDLKNWDKEFVNMEVKPLHDLLLVAHLLDIKGLFDITCRKVADMLKGKTSEEMRQILNIRNDFTEEEDKAIKEQNPWVFPDPE</sequence>
<keyword evidence="3 4" id="KW-0833">Ubl conjugation pathway</keyword>
<name>A0A0E0AIN9_9ORYZ</name>
<dbReference type="AlphaFoldDB" id="A0A0E0AIN9"/>
<dbReference type="UniPathway" id="UPA00143"/>
<dbReference type="STRING" id="40148.A0A0E0AIN9"/>
<dbReference type="InterPro" id="IPR016073">
    <property type="entry name" value="Skp1_comp_POZ"/>
</dbReference>
<dbReference type="Proteomes" id="UP000026961">
    <property type="component" value="Chromosome 7"/>
</dbReference>
<evidence type="ECO:0000256" key="4">
    <source>
        <dbReference type="PIRNR" id="PIRNR028729"/>
    </source>
</evidence>
<dbReference type="InterPro" id="IPR016897">
    <property type="entry name" value="SKP1"/>
</dbReference>
<dbReference type="Pfam" id="PF03931">
    <property type="entry name" value="Skp1_POZ"/>
    <property type="match status" value="1"/>
</dbReference>
<dbReference type="SMART" id="SM00512">
    <property type="entry name" value="Skp1"/>
    <property type="match status" value="1"/>
</dbReference>
<protein>
    <recommendedName>
        <fullName evidence="4">SKP1-like protein</fullName>
    </recommendedName>
</protein>
<reference evidence="8" key="2">
    <citation type="submission" date="2018-05" db="EMBL/GenBank/DDBJ databases">
        <title>OgluRS3 (Oryza glumaepatula Reference Sequence Version 3).</title>
        <authorList>
            <person name="Zhang J."/>
            <person name="Kudrna D."/>
            <person name="Lee S."/>
            <person name="Talag J."/>
            <person name="Welchert J."/>
            <person name="Wing R.A."/>
        </authorList>
    </citation>
    <scope>NUCLEOTIDE SEQUENCE [LARGE SCALE GENOMIC DNA]</scope>
</reference>
<dbReference type="InterPro" id="IPR016072">
    <property type="entry name" value="Skp1_comp_dimer"/>
</dbReference>
<evidence type="ECO:0000313" key="9">
    <source>
        <dbReference type="Proteomes" id="UP000026961"/>
    </source>
</evidence>
<evidence type="ECO:0000259" key="7">
    <source>
        <dbReference type="Pfam" id="PF03931"/>
    </source>
</evidence>
<evidence type="ECO:0000259" key="6">
    <source>
        <dbReference type="Pfam" id="PF01466"/>
    </source>
</evidence>
<dbReference type="InterPro" id="IPR011333">
    <property type="entry name" value="SKP1/BTB/POZ_sf"/>
</dbReference>
<feature type="region of interest" description="Disordered" evidence="5">
    <location>
        <begin position="80"/>
        <end position="111"/>
    </location>
</feature>
<comment type="similarity">
    <text evidence="2 4">Belongs to the SKP1 family.</text>
</comment>
<comment type="pathway">
    <text evidence="1 4">Protein modification; protein ubiquitination.</text>
</comment>
<evidence type="ECO:0000256" key="3">
    <source>
        <dbReference type="ARBA" id="ARBA00022786"/>
    </source>
</evidence>
<feature type="domain" description="SKP1 component dimerisation" evidence="6">
    <location>
        <begin position="141"/>
        <end position="187"/>
    </location>
</feature>
<dbReference type="GO" id="GO:0009867">
    <property type="term" value="P:jasmonic acid mediated signaling pathway"/>
    <property type="evidence" value="ECO:0007669"/>
    <property type="project" value="UniProtKB-ARBA"/>
</dbReference>
<dbReference type="eggNOG" id="KOG1724">
    <property type="taxonomic scope" value="Eukaryota"/>
</dbReference>
<dbReference type="FunFam" id="3.30.710.10:FF:000229">
    <property type="entry name" value="Os07g0409500 protein"/>
    <property type="match status" value="1"/>
</dbReference>
<evidence type="ECO:0000313" key="8">
    <source>
        <dbReference type="EnsemblPlants" id="OGLUM07G10810.1"/>
    </source>
</evidence>
<dbReference type="Gene3D" id="3.30.710.10">
    <property type="entry name" value="Potassium Channel Kv1.1, Chain A"/>
    <property type="match status" value="1"/>
</dbReference>
<dbReference type="SUPFAM" id="SSF54695">
    <property type="entry name" value="POZ domain"/>
    <property type="match status" value="1"/>
</dbReference>
<proteinExistence type="inferred from homology"/>
<dbReference type="Pfam" id="PF01466">
    <property type="entry name" value="Skp1"/>
    <property type="match status" value="1"/>
</dbReference>
<evidence type="ECO:0000256" key="2">
    <source>
        <dbReference type="ARBA" id="ARBA00009993"/>
    </source>
</evidence>
<organism evidence="8">
    <name type="scientific">Oryza glumipatula</name>
    <dbReference type="NCBI Taxonomy" id="40148"/>
    <lineage>
        <taxon>Eukaryota</taxon>
        <taxon>Viridiplantae</taxon>
        <taxon>Streptophyta</taxon>
        <taxon>Embryophyta</taxon>
        <taxon>Tracheophyta</taxon>
        <taxon>Spermatophyta</taxon>
        <taxon>Magnoliopsida</taxon>
        <taxon>Liliopsida</taxon>
        <taxon>Poales</taxon>
        <taxon>Poaceae</taxon>
        <taxon>BOP clade</taxon>
        <taxon>Oryzoideae</taxon>
        <taxon>Oryzeae</taxon>
        <taxon>Oryzinae</taxon>
        <taxon>Oryza</taxon>
    </lineage>
</organism>
<dbReference type="InterPro" id="IPR036296">
    <property type="entry name" value="SKP1-like_dim_sf"/>
</dbReference>
<comment type="function">
    <text evidence="4">Involved in ubiquitination and subsequent proteasomal degradation of target proteins. Together with CUL1, RBX1 and a F-box protein, it forms a SCF E3 ubiquitin ligase complex. The functional specificity of this complex depends on the type of F-box protein. In the SCF complex, it serves as an adapter that links the F-box protein to CUL1.</text>
</comment>
<dbReference type="InterPro" id="IPR001232">
    <property type="entry name" value="SKP1-like"/>
</dbReference>
<accession>A0A0E0AIN9</accession>
<dbReference type="PANTHER" id="PTHR11165">
    <property type="entry name" value="SKP1"/>
    <property type="match status" value="1"/>
</dbReference>
<dbReference type="PIRSF" id="PIRSF028729">
    <property type="entry name" value="E3_ubiquit_lig_SCF_Skp"/>
    <property type="match status" value="1"/>
</dbReference>
<dbReference type="Gramene" id="OGLUM07G10810.1">
    <property type="protein sequence ID" value="OGLUM07G10810.1"/>
    <property type="gene ID" value="OGLUM07G10810"/>
</dbReference>
<feature type="compositionally biased region" description="Low complexity" evidence="5">
    <location>
        <begin position="94"/>
        <end position="105"/>
    </location>
</feature>
<dbReference type="GO" id="GO:0016567">
    <property type="term" value="P:protein ubiquitination"/>
    <property type="evidence" value="ECO:0007669"/>
    <property type="project" value="UniProtKB-UniRule"/>
</dbReference>
<comment type="subunit">
    <text evidence="4">Part of a SCF (SKP1-cullin-F-box) protein ligase complex.</text>
</comment>